<name>A0A2S9KE69_9BURK</name>
<organism evidence="1 2">
    <name type="scientific">Malikia spinosa</name>
    <dbReference type="NCBI Taxonomy" id="86180"/>
    <lineage>
        <taxon>Bacteria</taxon>
        <taxon>Pseudomonadati</taxon>
        <taxon>Pseudomonadota</taxon>
        <taxon>Betaproteobacteria</taxon>
        <taxon>Burkholderiales</taxon>
        <taxon>Comamonadaceae</taxon>
        <taxon>Malikia</taxon>
    </lineage>
</organism>
<protein>
    <submittedName>
        <fullName evidence="1">Uncharacterized protein</fullName>
    </submittedName>
</protein>
<accession>A0A2S9KE69</accession>
<evidence type="ECO:0000313" key="1">
    <source>
        <dbReference type="EMBL" id="PRD68740.1"/>
    </source>
</evidence>
<dbReference type="RefSeq" id="WP_105729699.1">
    <property type="nucleotide sequence ID" value="NZ_PVLR01000024.1"/>
</dbReference>
<sequence>MTITLDSTRTAAVDQGHCWIDIDDQPPPTGVKLLLINRANGVACLNVYQAKHQWTHWAGLPRFSDQVGQLSRHGTQEEP</sequence>
<dbReference type="AlphaFoldDB" id="A0A2S9KE69"/>
<dbReference type="Proteomes" id="UP000238326">
    <property type="component" value="Unassembled WGS sequence"/>
</dbReference>
<evidence type="ECO:0000313" key="2">
    <source>
        <dbReference type="Proteomes" id="UP000238326"/>
    </source>
</evidence>
<keyword evidence="2" id="KW-1185">Reference proteome</keyword>
<gene>
    <name evidence="1" type="ORF">C6P61_09570</name>
</gene>
<comment type="caution">
    <text evidence="1">The sequence shown here is derived from an EMBL/GenBank/DDBJ whole genome shotgun (WGS) entry which is preliminary data.</text>
</comment>
<proteinExistence type="predicted"/>
<reference evidence="1 2" key="1">
    <citation type="submission" date="2018-03" db="EMBL/GenBank/DDBJ databases">
        <title>Comparative genomics illustrates the genes involved in a hyperalkaliphilic mechanisms of Serpentinomonas isolated from highly-alkaline calcium-rich serpentinized springs.</title>
        <authorList>
            <person name="Suzuki S."/>
            <person name="Ishii S."/>
            <person name="Walworth N."/>
            <person name="Bird L."/>
            <person name="Kuenen J.G."/>
            <person name="Nealson K.H."/>
        </authorList>
    </citation>
    <scope>NUCLEOTIDE SEQUENCE [LARGE SCALE GENOMIC DNA]</scope>
    <source>
        <strain evidence="1 2">83</strain>
    </source>
</reference>
<dbReference type="EMBL" id="PVLR01000024">
    <property type="protein sequence ID" value="PRD68740.1"/>
    <property type="molecule type" value="Genomic_DNA"/>
</dbReference>